<keyword evidence="1" id="KW-1185">Reference proteome</keyword>
<evidence type="ECO:0000313" key="2">
    <source>
        <dbReference type="WBParaSite" id="Pan_g8123.t1"/>
    </source>
</evidence>
<name>A0A7E4W949_PANRE</name>
<proteinExistence type="predicted"/>
<evidence type="ECO:0000313" key="1">
    <source>
        <dbReference type="Proteomes" id="UP000492821"/>
    </source>
</evidence>
<dbReference type="WBParaSite" id="Pan_g8123.t1">
    <property type="protein sequence ID" value="Pan_g8123.t1"/>
    <property type="gene ID" value="Pan_g8123"/>
</dbReference>
<reference evidence="2" key="2">
    <citation type="submission" date="2020-10" db="UniProtKB">
        <authorList>
            <consortium name="WormBaseParasite"/>
        </authorList>
    </citation>
    <scope>IDENTIFICATION</scope>
</reference>
<dbReference type="AlphaFoldDB" id="A0A7E4W949"/>
<reference evidence="1" key="1">
    <citation type="journal article" date="2013" name="Genetics">
        <title>The draft genome and transcriptome of Panagrellus redivivus are shaped by the harsh demands of a free-living lifestyle.</title>
        <authorList>
            <person name="Srinivasan J."/>
            <person name="Dillman A.R."/>
            <person name="Macchietto M.G."/>
            <person name="Heikkinen L."/>
            <person name="Lakso M."/>
            <person name="Fracchia K.M."/>
            <person name="Antoshechkin I."/>
            <person name="Mortazavi A."/>
            <person name="Wong G."/>
            <person name="Sternberg P.W."/>
        </authorList>
    </citation>
    <scope>NUCLEOTIDE SEQUENCE [LARGE SCALE GENOMIC DNA]</scope>
    <source>
        <strain evidence="1">MT8872</strain>
    </source>
</reference>
<protein>
    <submittedName>
        <fullName evidence="2">Ricin B-type lectin domain-containing protein</fullName>
    </submittedName>
</protein>
<dbReference type="Proteomes" id="UP000492821">
    <property type="component" value="Unassembled WGS sequence"/>
</dbReference>
<organism evidence="1 2">
    <name type="scientific">Panagrellus redivivus</name>
    <name type="common">Microworm</name>
    <dbReference type="NCBI Taxonomy" id="6233"/>
    <lineage>
        <taxon>Eukaryota</taxon>
        <taxon>Metazoa</taxon>
        <taxon>Ecdysozoa</taxon>
        <taxon>Nematoda</taxon>
        <taxon>Chromadorea</taxon>
        <taxon>Rhabditida</taxon>
        <taxon>Tylenchina</taxon>
        <taxon>Panagrolaimomorpha</taxon>
        <taxon>Panagrolaimoidea</taxon>
        <taxon>Panagrolaimidae</taxon>
        <taxon>Panagrellus</taxon>
    </lineage>
</organism>
<sequence length="149" mass="17063">MWTTDYKIVIEHGSIDGIDNERHFRCRTSYSPQLAYHSANPRHTRENECANWKLGVGGSASCHSAVTPATCEDKDTVYLQNSYWQEEHDKGRTAFKIKCRTMKLKLERTNRSALSKLAWQPQTDKVSDMGGGLWYCHGNEYLKMVDGTD</sequence>
<accession>A0A7E4W949</accession>